<feature type="transmembrane region" description="Helical" evidence="6">
    <location>
        <begin position="20"/>
        <end position="40"/>
    </location>
</feature>
<evidence type="ECO:0000313" key="8">
    <source>
        <dbReference type="Proteomes" id="UP000001401"/>
    </source>
</evidence>
<dbReference type="GO" id="GO:0016020">
    <property type="term" value="C:membrane"/>
    <property type="evidence" value="ECO:0007669"/>
    <property type="project" value="UniProtKB-SubCell"/>
</dbReference>
<keyword evidence="8" id="KW-1185">Reference proteome</keyword>
<proteinExistence type="inferred from homology"/>
<keyword evidence="3 6" id="KW-0812">Transmembrane</keyword>
<keyword evidence="5 6" id="KW-0472">Membrane</keyword>
<evidence type="ECO:0008006" key="9">
    <source>
        <dbReference type="Google" id="ProtNLM"/>
    </source>
</evidence>
<protein>
    <recommendedName>
        <fullName evidence="9">YjcZ family sporulation protein</fullName>
    </recommendedName>
</protein>
<comment type="subcellular location">
    <subcellularLocation>
        <location evidence="1">Membrane</location>
        <topology evidence="1">Single-pass membrane protein</topology>
    </subcellularLocation>
</comment>
<evidence type="ECO:0000256" key="4">
    <source>
        <dbReference type="ARBA" id="ARBA00022989"/>
    </source>
</evidence>
<organism evidence="7 8">
    <name type="scientific">Evansella cellulosilytica (strain ATCC 21833 / DSM 2522 / FERM P-1141 / JCM 9156 / N-4)</name>
    <name type="common">Bacillus cellulosilyticus</name>
    <dbReference type="NCBI Taxonomy" id="649639"/>
    <lineage>
        <taxon>Bacteria</taxon>
        <taxon>Bacillati</taxon>
        <taxon>Bacillota</taxon>
        <taxon>Bacilli</taxon>
        <taxon>Bacillales</taxon>
        <taxon>Bacillaceae</taxon>
        <taxon>Evansella</taxon>
    </lineage>
</organism>
<dbReference type="NCBIfam" id="TIGR01732">
    <property type="entry name" value="tiny_TM_bacill"/>
    <property type="match status" value="1"/>
</dbReference>
<gene>
    <name evidence="7" type="ordered locus">Bcell_2250</name>
</gene>
<comment type="similarity">
    <text evidence="2">Belongs to the SscA family.</text>
</comment>
<evidence type="ECO:0000256" key="1">
    <source>
        <dbReference type="ARBA" id="ARBA00004167"/>
    </source>
</evidence>
<dbReference type="AlphaFoldDB" id="E6TQJ9"/>
<name>E6TQJ9_EVAC2</name>
<dbReference type="RefSeq" id="WP_013488845.1">
    <property type="nucleotide sequence ID" value="NC_014829.1"/>
</dbReference>
<evidence type="ECO:0000256" key="5">
    <source>
        <dbReference type="ARBA" id="ARBA00023136"/>
    </source>
</evidence>
<dbReference type="Proteomes" id="UP000001401">
    <property type="component" value="Chromosome"/>
</dbReference>
<dbReference type="STRING" id="649639.Bcell_2250"/>
<dbReference type="KEGG" id="bco:Bcell_2250"/>
<dbReference type="HOGENOM" id="CLU_3229455_0_0_9"/>
<sequence length="43" mass="4599">MSHVGKEACPPGQETPARGLTFASIVVFFILLVIIGAVIVRPY</sequence>
<evidence type="ECO:0000256" key="6">
    <source>
        <dbReference type="SAM" id="Phobius"/>
    </source>
</evidence>
<dbReference type="InterPro" id="IPR010070">
    <property type="entry name" value="YjcZ-like"/>
</dbReference>
<dbReference type="EMBL" id="CP002394">
    <property type="protein sequence ID" value="ADU30510.1"/>
    <property type="molecule type" value="Genomic_DNA"/>
</dbReference>
<evidence type="ECO:0000313" key="7">
    <source>
        <dbReference type="EMBL" id="ADU30510.1"/>
    </source>
</evidence>
<accession>E6TQJ9</accession>
<evidence type="ECO:0000256" key="3">
    <source>
        <dbReference type="ARBA" id="ARBA00022692"/>
    </source>
</evidence>
<keyword evidence="4 6" id="KW-1133">Transmembrane helix</keyword>
<reference evidence="7" key="1">
    <citation type="submission" date="2010-12" db="EMBL/GenBank/DDBJ databases">
        <title>Complete sequence of Bacillus cellulosilyticus DSM 2522.</title>
        <authorList>
            <consortium name="US DOE Joint Genome Institute"/>
            <person name="Lucas S."/>
            <person name="Copeland A."/>
            <person name="Lapidus A."/>
            <person name="Cheng J.-F."/>
            <person name="Bruce D."/>
            <person name="Goodwin L."/>
            <person name="Pitluck S."/>
            <person name="Chertkov O."/>
            <person name="Detter J.C."/>
            <person name="Han C."/>
            <person name="Tapia R."/>
            <person name="Land M."/>
            <person name="Hauser L."/>
            <person name="Jeffries C."/>
            <person name="Kyrpides N."/>
            <person name="Ivanova N."/>
            <person name="Mikhailova N."/>
            <person name="Brumm P."/>
            <person name="Mead D."/>
            <person name="Woyke T."/>
        </authorList>
    </citation>
    <scope>NUCLEOTIDE SEQUENCE [LARGE SCALE GENOMIC DNA]</scope>
    <source>
        <strain evidence="7">DSM 2522</strain>
    </source>
</reference>
<evidence type="ECO:0000256" key="2">
    <source>
        <dbReference type="ARBA" id="ARBA00010221"/>
    </source>
</evidence>